<dbReference type="AlphaFoldDB" id="M1DUD7"/>
<evidence type="ECO:0000313" key="4">
    <source>
        <dbReference type="Proteomes" id="UP000011115"/>
    </source>
</evidence>
<sequence length="210" mass="23904">MSVNAYSHHVRCALWFLEKFYEVWVVVWHAMGRYACIARLGFERATRIIHRRLSELPINSAIRLWCSSLPSCTSLQHHRALGHWATWYSFTELLGDAPTSPFFCRLDPFFQGSAHWNKRRTPSTSQEIMSGTERPKKEVTTSSHRKRVRSGGSNQALLGIGPVFHEPVDDDIPTDMERLCTRLDVESDSDEEVDPAKAGNEARGGEAMED</sequence>
<dbReference type="Proteomes" id="UP000011115">
    <property type="component" value="Unassembled WGS sequence"/>
</dbReference>
<reference evidence="3" key="2">
    <citation type="submission" date="2015-06" db="UniProtKB">
        <authorList>
            <consortium name="EnsemblPlants"/>
        </authorList>
    </citation>
    <scope>IDENTIFICATION</scope>
    <source>
        <strain evidence="3">DM1-3 516 R44</strain>
    </source>
</reference>
<evidence type="ECO:0000313" key="3">
    <source>
        <dbReference type="EnsemblPlants" id="PGSC0003DMT400094561"/>
    </source>
</evidence>
<dbReference type="HOGENOM" id="CLU_1312067_0_0_1"/>
<reference evidence="4" key="1">
    <citation type="journal article" date="2011" name="Nature">
        <title>Genome sequence and analysis of the tuber crop potato.</title>
        <authorList>
            <consortium name="The Potato Genome Sequencing Consortium"/>
        </authorList>
    </citation>
    <scope>NUCLEOTIDE SEQUENCE [LARGE SCALE GENOMIC DNA]</scope>
    <source>
        <strain evidence="4">cv. DM1-3 516 R44</strain>
    </source>
</reference>
<evidence type="ECO:0000256" key="2">
    <source>
        <dbReference type="SAM" id="Phobius"/>
    </source>
</evidence>
<dbReference type="InParanoid" id="M1DUD7"/>
<dbReference type="Gramene" id="PGSC0003DMT400094561">
    <property type="protein sequence ID" value="PGSC0003DMT400094561"/>
    <property type="gene ID" value="PGSC0003DMG400044132"/>
</dbReference>
<dbReference type="EnsemblPlants" id="PGSC0003DMT400094561">
    <property type="protein sequence ID" value="PGSC0003DMT400094561"/>
    <property type="gene ID" value="PGSC0003DMG400044132"/>
</dbReference>
<dbReference type="PaxDb" id="4113-PGSC0003DMT400094561"/>
<feature type="region of interest" description="Disordered" evidence="1">
    <location>
        <begin position="184"/>
        <end position="210"/>
    </location>
</feature>
<keyword evidence="2" id="KW-1133">Transmembrane helix</keyword>
<keyword evidence="4" id="KW-1185">Reference proteome</keyword>
<protein>
    <submittedName>
        <fullName evidence="3">Uncharacterized protein</fullName>
    </submittedName>
</protein>
<evidence type="ECO:0000256" key="1">
    <source>
        <dbReference type="SAM" id="MobiDB-lite"/>
    </source>
</evidence>
<accession>M1DUD7</accession>
<name>M1DUD7_SOLTU</name>
<feature type="region of interest" description="Disordered" evidence="1">
    <location>
        <begin position="120"/>
        <end position="153"/>
    </location>
</feature>
<feature type="transmembrane region" description="Helical" evidence="2">
    <location>
        <begin position="23"/>
        <end position="42"/>
    </location>
</feature>
<proteinExistence type="predicted"/>
<keyword evidence="2" id="KW-0812">Transmembrane</keyword>
<keyword evidence="2" id="KW-0472">Membrane</keyword>
<organism evidence="3 4">
    <name type="scientific">Solanum tuberosum</name>
    <name type="common">Potato</name>
    <dbReference type="NCBI Taxonomy" id="4113"/>
    <lineage>
        <taxon>Eukaryota</taxon>
        <taxon>Viridiplantae</taxon>
        <taxon>Streptophyta</taxon>
        <taxon>Embryophyta</taxon>
        <taxon>Tracheophyta</taxon>
        <taxon>Spermatophyta</taxon>
        <taxon>Magnoliopsida</taxon>
        <taxon>eudicotyledons</taxon>
        <taxon>Gunneridae</taxon>
        <taxon>Pentapetalae</taxon>
        <taxon>asterids</taxon>
        <taxon>lamiids</taxon>
        <taxon>Solanales</taxon>
        <taxon>Solanaceae</taxon>
        <taxon>Solanoideae</taxon>
        <taxon>Solaneae</taxon>
        <taxon>Solanum</taxon>
    </lineage>
</organism>